<sequence>MSKRLLRSILDLLARLKPYNRLKMGTRSSSSSKSMGAGKRKATSEDEEEATASASGSKRPRQHSDDDDVRDPTAATTSFQDRWKGKGKAKATSDKNKDSGSHGLLRLPPELIQMVLHHVLALLEPERRQIHYKHNHAAHNRKIAQIASLSLVCKTFHHILTPHLFHTLHLPRHFGYAHSCTSLGDPEMPALHKTDAFSKFLRKALKRNANLATLVKAIHVDPVVRLRGCAARDAVTYSEIIEACKDELEELAIAVNSCDGVIVRHRSSARRIETESLSLVLERIQNLAFPKLRRLTLEVMEPEQLNWIRWKQLPNLTSVTFLADYLFMDQTAAITHVSPKRTNLFLAMKKLPPTVTTLTFGFFNLVEERDVARFRRLTHNLPSDFDDVHFFVRNLRAVLAELAKDSRSAMHRLQRIRLVWTHSPYVGQWCDSCLRRHRETYYDLPKLQRIYSVERKYREVNGDLEPLVRFSEPKAASATSAAADEEATEAQDASAASSSIAAPVVYPAVFPSASASSSTIALPPSAPSPSASTFRSAQAGPSSQPQTQARPKLEPKHVSDSEDSKPALPELEFFEIKLPPAFESNEEGEAALHALEVLWKALLYNEPGDELLGEEEEQEEVHVHGHGPGPGLNPAALHGANFVEMGDEEDIEWVPMMATNGEVELVYPSVMSDVDDGEAEGTDEN</sequence>
<feature type="compositionally biased region" description="Basic and acidic residues" evidence="1">
    <location>
        <begin position="91"/>
        <end position="100"/>
    </location>
</feature>
<evidence type="ECO:0000313" key="3">
    <source>
        <dbReference type="Proteomes" id="UP001176521"/>
    </source>
</evidence>
<evidence type="ECO:0000256" key="1">
    <source>
        <dbReference type="SAM" id="MobiDB-lite"/>
    </source>
</evidence>
<dbReference type="EMBL" id="JAPDMQ010000173">
    <property type="protein sequence ID" value="KAK0531905.1"/>
    <property type="molecule type" value="Genomic_DNA"/>
</dbReference>
<protein>
    <recommendedName>
        <fullName evidence="4">F-box domain-containing protein</fullName>
    </recommendedName>
</protein>
<keyword evidence="3" id="KW-1185">Reference proteome</keyword>
<reference evidence="2" key="1">
    <citation type="journal article" date="2023" name="PhytoFront">
        <title>Draft Genome Resources of Seven Strains of Tilletia horrida, Causal Agent of Kernel Smut of Rice.</title>
        <authorList>
            <person name="Khanal S."/>
            <person name="Antony Babu S."/>
            <person name="Zhou X.G."/>
        </authorList>
    </citation>
    <scope>NUCLEOTIDE SEQUENCE</scope>
    <source>
        <strain evidence="2">TX3</strain>
    </source>
</reference>
<name>A0AAN6JK50_9BASI</name>
<comment type="caution">
    <text evidence="2">The sequence shown here is derived from an EMBL/GenBank/DDBJ whole genome shotgun (WGS) entry which is preliminary data.</text>
</comment>
<feature type="compositionally biased region" description="Low complexity" evidence="1">
    <location>
        <begin position="23"/>
        <end position="37"/>
    </location>
</feature>
<dbReference type="Proteomes" id="UP001176521">
    <property type="component" value="Unassembled WGS sequence"/>
</dbReference>
<evidence type="ECO:0000313" key="2">
    <source>
        <dbReference type="EMBL" id="KAK0531905.1"/>
    </source>
</evidence>
<dbReference type="AlphaFoldDB" id="A0AAN6JK50"/>
<feature type="region of interest" description="Disordered" evidence="1">
    <location>
        <begin position="517"/>
        <end position="567"/>
    </location>
</feature>
<organism evidence="2 3">
    <name type="scientific">Tilletia horrida</name>
    <dbReference type="NCBI Taxonomy" id="155126"/>
    <lineage>
        <taxon>Eukaryota</taxon>
        <taxon>Fungi</taxon>
        <taxon>Dikarya</taxon>
        <taxon>Basidiomycota</taxon>
        <taxon>Ustilaginomycotina</taxon>
        <taxon>Exobasidiomycetes</taxon>
        <taxon>Tilletiales</taxon>
        <taxon>Tilletiaceae</taxon>
        <taxon>Tilletia</taxon>
    </lineage>
</organism>
<feature type="compositionally biased region" description="Basic and acidic residues" evidence="1">
    <location>
        <begin position="551"/>
        <end position="565"/>
    </location>
</feature>
<evidence type="ECO:0008006" key="4">
    <source>
        <dbReference type="Google" id="ProtNLM"/>
    </source>
</evidence>
<accession>A0AAN6JK50</accession>
<feature type="region of interest" description="Disordered" evidence="1">
    <location>
        <begin position="21"/>
        <end position="102"/>
    </location>
</feature>
<gene>
    <name evidence="2" type="ORF">OC842_003467</name>
</gene>
<feature type="compositionally biased region" description="Polar residues" evidence="1">
    <location>
        <begin position="533"/>
        <end position="549"/>
    </location>
</feature>
<proteinExistence type="predicted"/>
<feature type="compositionally biased region" description="Low complexity" evidence="1">
    <location>
        <begin position="517"/>
        <end position="532"/>
    </location>
</feature>